<dbReference type="GeneTree" id="ENSGT00940000167556"/>
<dbReference type="PRINTS" id="PR02045">
    <property type="entry name" value="F138DOMAIN"/>
</dbReference>
<dbReference type="PANTHER" id="PTHR46254:SF3">
    <property type="entry name" value="SECRETED PROTEIN"/>
    <property type="match status" value="1"/>
</dbReference>
<evidence type="ECO:0000256" key="1">
    <source>
        <dbReference type="SAM" id="SignalP"/>
    </source>
</evidence>
<keyword evidence="3" id="KW-1185">Reference proteome</keyword>
<proteinExistence type="predicted"/>
<reference evidence="2" key="4">
    <citation type="submission" date="2025-09" db="UniProtKB">
        <authorList>
            <consortium name="Ensembl"/>
        </authorList>
    </citation>
    <scope>IDENTIFICATION</scope>
    <source>
        <strain evidence="2">17573</strain>
    </source>
</reference>
<reference evidence="3" key="1">
    <citation type="journal article" date="2007" name="Science">
        <title>Evolutionary and biomedical insights from the rhesus macaque genome.</title>
        <authorList>
            <person name="Gibbs R.A."/>
            <person name="Rogers J."/>
            <person name="Katze M.G."/>
            <person name="Bumgarner R."/>
            <person name="Weinstock G.M."/>
            <person name="Mardis E.R."/>
            <person name="Remington K.A."/>
            <person name="Strausberg R.L."/>
            <person name="Venter J.C."/>
            <person name="Wilson R.K."/>
            <person name="Batzer M.A."/>
            <person name="Bustamante C.D."/>
            <person name="Eichler E.E."/>
            <person name="Hahn M.W."/>
            <person name="Hardison R.C."/>
            <person name="Makova K.D."/>
            <person name="Miller W."/>
            <person name="Milosavljevic A."/>
            <person name="Palermo R.E."/>
            <person name="Siepel A."/>
            <person name="Sikela J.M."/>
            <person name="Attaway T."/>
            <person name="Bell S."/>
            <person name="Bernard K.E."/>
            <person name="Buhay C.J."/>
            <person name="Chandrabose M.N."/>
            <person name="Dao M."/>
            <person name="Davis C."/>
            <person name="Delehaunty K.D."/>
            <person name="Ding Y."/>
            <person name="Dinh H.H."/>
            <person name="Dugan-Rocha S."/>
            <person name="Fulton L.A."/>
            <person name="Gabisi R.A."/>
            <person name="Garner T.T."/>
            <person name="Godfrey J."/>
            <person name="Hawes A.C."/>
            <person name="Hernandez J."/>
            <person name="Hines S."/>
            <person name="Holder M."/>
            <person name="Hume J."/>
            <person name="Jhangiani S.N."/>
            <person name="Joshi V."/>
            <person name="Khan Z.M."/>
            <person name="Kirkness E.F."/>
            <person name="Cree A."/>
            <person name="Fowler R.G."/>
            <person name="Lee S."/>
            <person name="Lewis L.R."/>
            <person name="Li Z."/>
            <person name="Liu Y.-S."/>
            <person name="Moore S.M."/>
            <person name="Muzny D."/>
            <person name="Nazareth L.V."/>
            <person name="Ngo D.N."/>
            <person name="Okwuonu G.O."/>
            <person name="Pai G."/>
            <person name="Parker D."/>
            <person name="Paul H.A."/>
            <person name="Pfannkoch C."/>
            <person name="Pohl C.S."/>
            <person name="Rogers Y.-H.C."/>
            <person name="Ruiz S.J."/>
            <person name="Sabo A."/>
            <person name="Santibanez J."/>
            <person name="Schneider B.W."/>
            <person name="Smith S.M."/>
            <person name="Sodergren E."/>
            <person name="Svatek A.F."/>
            <person name="Utterback T.R."/>
            <person name="Vattathil S."/>
            <person name="Warren W."/>
            <person name="White C.S."/>
            <person name="Chinwalla A.T."/>
            <person name="Feng Y."/>
            <person name="Halpern A.L."/>
            <person name="Hillier L.W."/>
            <person name="Huang X."/>
            <person name="Minx P."/>
            <person name="Nelson J.O."/>
            <person name="Pepin K.H."/>
            <person name="Qin X."/>
            <person name="Sutton G.G."/>
            <person name="Venter E."/>
            <person name="Walenz B.P."/>
            <person name="Wallis J.W."/>
            <person name="Worley K.C."/>
            <person name="Yang S.-P."/>
            <person name="Jones S.M."/>
            <person name="Marra M.A."/>
            <person name="Rocchi M."/>
            <person name="Schein J.E."/>
            <person name="Baertsch R."/>
            <person name="Clarke L."/>
            <person name="Csuros M."/>
            <person name="Glasscock J."/>
            <person name="Harris R.A."/>
            <person name="Havlak P."/>
            <person name="Jackson A.R."/>
            <person name="Jiang H."/>
            <person name="Liu Y."/>
            <person name="Messina D.N."/>
            <person name="Shen Y."/>
            <person name="Song H.X.-Z."/>
            <person name="Wylie T."/>
            <person name="Zhang L."/>
            <person name="Birney E."/>
            <person name="Han K."/>
            <person name="Konkel M.K."/>
            <person name="Lee J."/>
            <person name="Smit A.F.A."/>
            <person name="Ullmer B."/>
            <person name="Wang H."/>
            <person name="Xing J."/>
            <person name="Burhans R."/>
            <person name="Cheng Z."/>
            <person name="Karro J.E."/>
            <person name="Ma J."/>
            <person name="Raney B."/>
            <person name="She X."/>
            <person name="Cox M.J."/>
            <person name="Demuth J.P."/>
            <person name="Dumas L.J."/>
            <person name="Han S.-G."/>
            <person name="Hopkins J."/>
            <person name="Karimpour-Fard A."/>
            <person name="Kim Y.H."/>
            <person name="Pollack J.R."/>
            <person name="Vinar T."/>
            <person name="Addo-Quaye C."/>
            <person name="Degenhardt J."/>
            <person name="Denby A."/>
            <person name="Hubisz M.J."/>
            <person name="Indap A."/>
            <person name="Kosiol C."/>
            <person name="Lahn B.T."/>
            <person name="Lawson H.A."/>
            <person name="Marklein A."/>
            <person name="Nielsen R."/>
            <person name="Vallender E.J."/>
            <person name="Clark A.G."/>
            <person name="Ferguson B."/>
            <person name="Hernandez R.D."/>
            <person name="Hirani K."/>
            <person name="Kehrer-Sawatzki H."/>
            <person name="Kolb J."/>
            <person name="Patil S."/>
            <person name="Pu L.-L."/>
            <person name="Ren Y."/>
            <person name="Smith D.G."/>
            <person name="Wheeler D.A."/>
            <person name="Schenck I."/>
            <person name="Ball E.V."/>
            <person name="Chen R."/>
            <person name="Cooper D.N."/>
            <person name="Giardine B."/>
            <person name="Hsu F."/>
            <person name="Kent W.J."/>
            <person name="Lesk A."/>
            <person name="Nelson D.L."/>
            <person name="O'brien W.E."/>
            <person name="Pruefer K."/>
            <person name="Stenson P.D."/>
            <person name="Wallace J.C."/>
            <person name="Ke H."/>
            <person name="Liu X.-M."/>
            <person name="Wang P."/>
            <person name="Xiang A.P."/>
            <person name="Yang F."/>
            <person name="Barber G.P."/>
            <person name="Haussler D."/>
            <person name="Karolchik D."/>
            <person name="Kern A.D."/>
            <person name="Kuhn R.M."/>
            <person name="Smith K.E."/>
            <person name="Zwieg A.S."/>
        </authorList>
    </citation>
    <scope>NUCLEOTIDE SEQUENCE [LARGE SCALE GENOMIC DNA]</scope>
    <source>
        <strain evidence="3">17573</strain>
    </source>
</reference>
<keyword evidence="1" id="KW-0732">Signal</keyword>
<name>A0A5F7ZCG4_MACMU</name>
<accession>A0A5F7ZCG4</accession>
<reference evidence="2" key="2">
    <citation type="submission" date="2019-01" db="EMBL/GenBank/DDBJ databases">
        <authorList>
            <person name="Graves T."/>
            <person name="Eichler E.E."/>
            <person name="Wilson R.K."/>
        </authorList>
    </citation>
    <scope>NUCLEOTIDE SEQUENCE [LARGE SCALE GENOMIC DNA]</scope>
    <source>
        <strain evidence="2">17573</strain>
    </source>
</reference>
<dbReference type="Proteomes" id="UP000006718">
    <property type="component" value="Chromosome 13"/>
</dbReference>
<dbReference type="InParanoid" id="A0A5F7ZCG4"/>
<evidence type="ECO:0008006" key="4">
    <source>
        <dbReference type="Google" id="ProtNLM"/>
    </source>
</evidence>
<feature type="chain" id="PRO_5023863564" description="Secreted protein" evidence="1">
    <location>
        <begin position="27"/>
        <end position="114"/>
    </location>
</feature>
<reference evidence="2" key="3">
    <citation type="submission" date="2025-08" db="UniProtKB">
        <authorList>
            <consortium name="Ensembl"/>
        </authorList>
    </citation>
    <scope>IDENTIFICATION</scope>
    <source>
        <strain evidence="2">17573</strain>
    </source>
</reference>
<organism evidence="2 3">
    <name type="scientific">Macaca mulatta</name>
    <name type="common">Rhesus macaque</name>
    <dbReference type="NCBI Taxonomy" id="9544"/>
    <lineage>
        <taxon>Eukaryota</taxon>
        <taxon>Metazoa</taxon>
        <taxon>Chordata</taxon>
        <taxon>Craniata</taxon>
        <taxon>Vertebrata</taxon>
        <taxon>Euteleostomi</taxon>
        <taxon>Mammalia</taxon>
        <taxon>Eutheria</taxon>
        <taxon>Euarchontoglires</taxon>
        <taxon>Primates</taxon>
        <taxon>Haplorrhini</taxon>
        <taxon>Catarrhini</taxon>
        <taxon>Cercopithecidae</taxon>
        <taxon>Cercopithecinae</taxon>
        <taxon>Macaca</taxon>
    </lineage>
</organism>
<evidence type="ECO:0000313" key="3">
    <source>
        <dbReference type="Proteomes" id="UP000006718"/>
    </source>
</evidence>
<feature type="signal peptide" evidence="1">
    <location>
        <begin position="1"/>
        <end position="26"/>
    </location>
</feature>
<dbReference type="Bgee" id="ENSMMUG00000060844">
    <property type="expression patterns" value="Expressed in hindlimb stylopod muscle and 2 other cell types or tissues"/>
</dbReference>
<sequence>MCVLHSRNTVFSFFFLSFFFFFETGSRCITQAAMQWYDHSLLQPRYPGLKQSSCLSLLNSWDHRRTTTPSYFKIFLVEMRFRFVAQAGLVLLSSSNPLTLASQGAGITGMSHYA</sequence>
<dbReference type="AlphaFoldDB" id="A0A5F7ZCG4"/>
<dbReference type="VEuPathDB" id="HostDB:ENSMMUG00000060844"/>
<evidence type="ECO:0000313" key="2">
    <source>
        <dbReference type="Ensembl" id="ENSMMUP00000062866.1"/>
    </source>
</evidence>
<protein>
    <recommendedName>
        <fullName evidence="4">Secreted protein</fullName>
    </recommendedName>
</protein>
<dbReference type="Ensembl" id="ENSMMUT00000108228.1">
    <property type="protein sequence ID" value="ENSMMUP00000062866.1"/>
    <property type="gene ID" value="ENSMMUG00000060844.1"/>
</dbReference>
<dbReference type="PANTHER" id="PTHR46254">
    <property type="entry name" value="PROTEIN GVQW1-RELATED"/>
    <property type="match status" value="1"/>
</dbReference>